<dbReference type="Proteomes" id="UP000629025">
    <property type="component" value="Unassembled WGS sequence"/>
</dbReference>
<organism evidence="1 2">
    <name type="scientific">Marinobacterium zhoushanense</name>
    <dbReference type="NCBI Taxonomy" id="1679163"/>
    <lineage>
        <taxon>Bacteria</taxon>
        <taxon>Pseudomonadati</taxon>
        <taxon>Pseudomonadota</taxon>
        <taxon>Gammaproteobacteria</taxon>
        <taxon>Oceanospirillales</taxon>
        <taxon>Oceanospirillaceae</taxon>
        <taxon>Marinobacterium</taxon>
    </lineage>
</organism>
<dbReference type="SUPFAM" id="SSF53254">
    <property type="entry name" value="Phosphoglycerate mutase-like"/>
    <property type="match status" value="1"/>
</dbReference>
<dbReference type="EMBL" id="BMIJ01000003">
    <property type="protein sequence ID" value="GGB90275.1"/>
    <property type="molecule type" value="Genomic_DNA"/>
</dbReference>
<accession>A0ABQ1KB91</accession>
<dbReference type="Gene3D" id="3.40.50.1240">
    <property type="entry name" value="Phosphoglycerate mutase-like"/>
    <property type="match status" value="1"/>
</dbReference>
<evidence type="ECO:0000313" key="1">
    <source>
        <dbReference type="EMBL" id="GGB90275.1"/>
    </source>
</evidence>
<keyword evidence="2" id="KW-1185">Reference proteome</keyword>
<evidence type="ECO:0000313" key="2">
    <source>
        <dbReference type="Proteomes" id="UP000629025"/>
    </source>
</evidence>
<dbReference type="InterPro" id="IPR029033">
    <property type="entry name" value="His_PPase_superfam"/>
</dbReference>
<protein>
    <submittedName>
        <fullName evidence="1">Phosphohistidine phosphatase SixA</fullName>
    </submittedName>
</protein>
<comment type="caution">
    <text evidence="1">The sequence shown here is derived from an EMBL/GenBank/DDBJ whole genome shotgun (WGS) entry which is preliminary data.</text>
</comment>
<proteinExistence type="predicted"/>
<sequence>MRLMLMRHCEAVVGRDSDSERPVTAAALAHLYQSASALREPLGRVSWLVSSPWRRARETAEALLPFLSLSVQQEISDLLLPQAVPGQTLTMLERYFTEGVDGDTSLLLVGHQPLVGRLIGLLCEGDSGAGFSPTPGEIAVIELDWPAAGMGSLRHWCRL</sequence>
<dbReference type="RefSeq" id="WP_188747000.1">
    <property type="nucleotide sequence ID" value="NZ_BMIJ01000003.1"/>
</dbReference>
<gene>
    <name evidence="1" type="primary">sixA</name>
    <name evidence="1" type="ORF">GCM10011352_15360</name>
</gene>
<name>A0ABQ1KB91_9GAMM</name>
<dbReference type="CDD" id="cd07040">
    <property type="entry name" value="HP"/>
    <property type="match status" value="1"/>
</dbReference>
<reference evidence="2" key="1">
    <citation type="journal article" date="2019" name="Int. J. Syst. Evol. Microbiol.">
        <title>The Global Catalogue of Microorganisms (GCM) 10K type strain sequencing project: providing services to taxonomists for standard genome sequencing and annotation.</title>
        <authorList>
            <consortium name="The Broad Institute Genomics Platform"/>
            <consortium name="The Broad Institute Genome Sequencing Center for Infectious Disease"/>
            <person name="Wu L."/>
            <person name="Ma J."/>
        </authorList>
    </citation>
    <scope>NUCLEOTIDE SEQUENCE [LARGE SCALE GENOMIC DNA]</scope>
    <source>
        <strain evidence="2">CGMCC 1.15341</strain>
    </source>
</reference>